<dbReference type="CDD" id="cd07043">
    <property type="entry name" value="STAS_anti-anti-sigma_factors"/>
    <property type="match status" value="1"/>
</dbReference>
<dbReference type="KEGG" id="rca:Rcas_4213"/>
<gene>
    <name evidence="2" type="ordered locus">Rcas_4213</name>
</gene>
<keyword evidence="3" id="KW-1185">Reference proteome</keyword>
<protein>
    <submittedName>
        <fullName evidence="2">Anti-sigma-factor antagonist</fullName>
    </submittedName>
</protein>
<dbReference type="InterPro" id="IPR002645">
    <property type="entry name" value="STAS_dom"/>
</dbReference>
<dbReference type="AlphaFoldDB" id="A7NRP4"/>
<reference evidence="2 3" key="1">
    <citation type="submission" date="2007-08" db="EMBL/GenBank/DDBJ databases">
        <title>Complete sequence of Roseiflexus castenholzii DSM 13941.</title>
        <authorList>
            <consortium name="US DOE Joint Genome Institute"/>
            <person name="Copeland A."/>
            <person name="Lucas S."/>
            <person name="Lapidus A."/>
            <person name="Barry K."/>
            <person name="Glavina del Rio T."/>
            <person name="Dalin E."/>
            <person name="Tice H."/>
            <person name="Pitluck S."/>
            <person name="Thompson L.S."/>
            <person name="Brettin T."/>
            <person name="Bruce D."/>
            <person name="Detter J.C."/>
            <person name="Han C."/>
            <person name="Tapia R."/>
            <person name="Schmutz J."/>
            <person name="Larimer F."/>
            <person name="Land M."/>
            <person name="Hauser L."/>
            <person name="Kyrpides N."/>
            <person name="Mikhailova N."/>
            <person name="Bryant D.A."/>
            <person name="Hanada S."/>
            <person name="Tsukatani Y."/>
            <person name="Richardson P."/>
        </authorList>
    </citation>
    <scope>NUCLEOTIDE SEQUENCE [LARGE SCALE GENOMIC DNA]</scope>
    <source>
        <strain evidence="3">DSM 13941 / HLO8</strain>
    </source>
</reference>
<dbReference type="PANTHER" id="PTHR33495:SF2">
    <property type="entry name" value="ANTI-SIGMA FACTOR ANTAGONIST TM_1081-RELATED"/>
    <property type="match status" value="1"/>
</dbReference>
<name>A7NRP4_ROSCS</name>
<evidence type="ECO:0000313" key="3">
    <source>
        <dbReference type="Proteomes" id="UP000000263"/>
    </source>
</evidence>
<feature type="domain" description="STAS" evidence="1">
    <location>
        <begin position="1"/>
        <end position="114"/>
    </location>
</feature>
<dbReference type="Proteomes" id="UP000000263">
    <property type="component" value="Chromosome"/>
</dbReference>
<dbReference type="STRING" id="383372.Rcas_4213"/>
<accession>A7NRP4</accession>
<dbReference type="SUPFAM" id="SSF52091">
    <property type="entry name" value="SpoIIaa-like"/>
    <property type="match status" value="1"/>
</dbReference>
<sequence>MTNEMNEVIRREEFGDVAVLHIMTNSVDAVSASAIEAVATATAMRPITVLDFANVSFINSAGISALLKFVVSAKKSGYTLYAMNVTPHHQKVFKMVEMSRYMPPIEERDLAAYR</sequence>
<dbReference type="Pfam" id="PF01740">
    <property type="entry name" value="STAS"/>
    <property type="match status" value="1"/>
</dbReference>
<dbReference type="Gene3D" id="3.30.750.24">
    <property type="entry name" value="STAS domain"/>
    <property type="match status" value="1"/>
</dbReference>
<dbReference type="HOGENOM" id="CLU_2194300_0_0_0"/>
<organism evidence="2 3">
    <name type="scientific">Roseiflexus castenholzii (strain DSM 13941 / HLO8)</name>
    <dbReference type="NCBI Taxonomy" id="383372"/>
    <lineage>
        <taxon>Bacteria</taxon>
        <taxon>Bacillati</taxon>
        <taxon>Chloroflexota</taxon>
        <taxon>Chloroflexia</taxon>
        <taxon>Chloroflexales</taxon>
        <taxon>Roseiflexineae</taxon>
        <taxon>Roseiflexaceae</taxon>
        <taxon>Roseiflexus</taxon>
    </lineage>
</organism>
<dbReference type="GO" id="GO:0043856">
    <property type="term" value="F:anti-sigma factor antagonist activity"/>
    <property type="evidence" value="ECO:0007669"/>
    <property type="project" value="TreeGrafter"/>
</dbReference>
<dbReference type="PANTHER" id="PTHR33495">
    <property type="entry name" value="ANTI-SIGMA FACTOR ANTAGONIST TM_1081-RELATED-RELATED"/>
    <property type="match status" value="1"/>
</dbReference>
<dbReference type="EMBL" id="CP000804">
    <property type="protein sequence ID" value="ABU60240.1"/>
    <property type="molecule type" value="Genomic_DNA"/>
</dbReference>
<dbReference type="eggNOG" id="COG1366">
    <property type="taxonomic scope" value="Bacteria"/>
</dbReference>
<dbReference type="RefSeq" id="WP_012122661.1">
    <property type="nucleotide sequence ID" value="NC_009767.1"/>
</dbReference>
<evidence type="ECO:0000313" key="2">
    <source>
        <dbReference type="EMBL" id="ABU60240.1"/>
    </source>
</evidence>
<dbReference type="InterPro" id="IPR036513">
    <property type="entry name" value="STAS_dom_sf"/>
</dbReference>
<dbReference type="PROSITE" id="PS50801">
    <property type="entry name" value="STAS"/>
    <property type="match status" value="1"/>
</dbReference>
<proteinExistence type="predicted"/>
<evidence type="ECO:0000259" key="1">
    <source>
        <dbReference type="PROSITE" id="PS50801"/>
    </source>
</evidence>